<protein>
    <recommendedName>
        <fullName evidence="7">Poly(A) polymerase I</fullName>
        <shortName evidence="7">PAP I</shortName>
        <ecNumber evidence="7">2.7.7.19</ecNumber>
    </recommendedName>
</protein>
<dbReference type="InterPro" id="IPR043519">
    <property type="entry name" value="NT_sf"/>
</dbReference>
<feature type="compositionally biased region" description="Basic residues" evidence="9">
    <location>
        <begin position="454"/>
        <end position="468"/>
    </location>
</feature>
<dbReference type="InterPro" id="IPR052191">
    <property type="entry name" value="tRNA_ntf/polyA_polymerase_I"/>
</dbReference>
<keyword evidence="6 7" id="KW-0804">Transcription</keyword>
<sequence>MPFRYLANSASLMLKKLFQSFRFPLRRVPHARRSPEILTSRQHSLHRNEISRYAVNVVERLQQAGYEAYVVGGCVRDLLLKLDPKDYDVATSATPEQVRAEFRNARVIGRRFKLVHVHFGREIIEVATFRAHHPHEDEEQDQHQAARNESGRILRDNVYGTLEDDAQRRDFTINALYYDPSTERILDHTHGVHDIRNRLVRLIGDPEQRYQEDPVRMLRAVRFAAKLDFEIERHSAEPIHDLAELLEDIPAARLFEEVLKLFMGGRAEQTFDLLQEYGLFAPLFPATAVALERNPDYAETLIRNALANTDLRIQQGKPVTPAFLFAALLWPALPARVLELQDRGMPPIPAMQEAAHDIIWEQCQRTAIPKRFTIPMREIWDMQERLPRRQGRRADQLLENPRFRAGYDFLLLRESAGEQTHGLGEWWTRYQDVDDSERRHMIRELSSRDEGGAPRKRRRSGGGRRRRGSGSPAAAD</sequence>
<evidence type="ECO:0000256" key="6">
    <source>
        <dbReference type="ARBA" id="ARBA00023163"/>
    </source>
</evidence>
<evidence type="ECO:0000313" key="13">
    <source>
        <dbReference type="EMBL" id="SDM66331.1"/>
    </source>
</evidence>
<dbReference type="InterPro" id="IPR025866">
    <property type="entry name" value="PolyA_pol_arg_C_dom"/>
</dbReference>
<organism evidence="13 14">
    <name type="scientific">Stutzerimonas balearica DSM 6083</name>
    <dbReference type="NCBI Taxonomy" id="1123016"/>
    <lineage>
        <taxon>Bacteria</taxon>
        <taxon>Pseudomonadati</taxon>
        <taxon>Pseudomonadota</taxon>
        <taxon>Gammaproteobacteria</taxon>
        <taxon>Pseudomonadales</taxon>
        <taxon>Pseudomonadaceae</taxon>
        <taxon>Stutzerimonas</taxon>
    </lineage>
</organism>
<reference evidence="13 14" key="1">
    <citation type="submission" date="2016-10" db="EMBL/GenBank/DDBJ databases">
        <authorList>
            <person name="Varghese N."/>
            <person name="Submissions S."/>
        </authorList>
    </citation>
    <scope>NUCLEOTIDE SEQUENCE [LARGE SCALE GENOMIC DNA]</scope>
    <source>
        <strain evidence="13 14">DSM 6083</strain>
    </source>
</reference>
<dbReference type="InterPro" id="IPR032828">
    <property type="entry name" value="PolyA_RNA-bd"/>
</dbReference>
<name>A0ABY0R6X5_9GAMM</name>
<dbReference type="Gene3D" id="1.10.3090.10">
    <property type="entry name" value="cca-adding enzyme, domain 2"/>
    <property type="match status" value="1"/>
</dbReference>
<accession>A0ABY0R6X5</accession>
<feature type="active site" evidence="7">
    <location>
        <position position="88"/>
    </location>
</feature>
<evidence type="ECO:0000256" key="2">
    <source>
        <dbReference type="ARBA" id="ARBA00022679"/>
    </source>
</evidence>
<evidence type="ECO:0000256" key="9">
    <source>
        <dbReference type="SAM" id="MobiDB-lite"/>
    </source>
</evidence>
<keyword evidence="14" id="KW-1185">Reference proteome</keyword>
<dbReference type="InterPro" id="IPR010206">
    <property type="entry name" value="PolA_pol_I"/>
</dbReference>
<comment type="function">
    <text evidence="7">Adds poly(A) tail to the 3' end of many RNAs, which usually targets these RNAs for decay. Plays a significant role in the global control of gene expression, through influencing the rate of transcript degradation, and in the general RNA quality control.</text>
</comment>
<proteinExistence type="inferred from homology"/>
<evidence type="ECO:0000259" key="12">
    <source>
        <dbReference type="Pfam" id="PF12627"/>
    </source>
</evidence>
<evidence type="ECO:0000256" key="5">
    <source>
        <dbReference type="ARBA" id="ARBA00022884"/>
    </source>
</evidence>
<keyword evidence="5 7" id="KW-0694">RNA-binding</keyword>
<dbReference type="SUPFAM" id="SSF81891">
    <property type="entry name" value="Poly A polymerase C-terminal region-like"/>
    <property type="match status" value="1"/>
</dbReference>
<dbReference type="CDD" id="cd05398">
    <property type="entry name" value="NT_ClassII-CCAase"/>
    <property type="match status" value="1"/>
</dbReference>
<dbReference type="PANTHER" id="PTHR43051">
    <property type="entry name" value="POLYNUCLEOTIDE ADENYLYLTRANSFERASE FAMILY PROTEIN"/>
    <property type="match status" value="1"/>
</dbReference>
<feature type="active site" evidence="7">
    <location>
        <position position="86"/>
    </location>
</feature>
<evidence type="ECO:0000259" key="11">
    <source>
        <dbReference type="Pfam" id="PF12626"/>
    </source>
</evidence>
<dbReference type="Pfam" id="PF01743">
    <property type="entry name" value="PolyA_pol"/>
    <property type="match status" value="1"/>
</dbReference>
<keyword evidence="4 7" id="KW-0067">ATP-binding</keyword>
<dbReference type="EMBL" id="FNHO01000007">
    <property type="protein sequence ID" value="SDM66331.1"/>
    <property type="molecule type" value="Genomic_DNA"/>
</dbReference>
<dbReference type="Gene3D" id="3.30.460.10">
    <property type="entry name" value="Beta Polymerase, domain 2"/>
    <property type="match status" value="1"/>
</dbReference>
<evidence type="ECO:0000256" key="4">
    <source>
        <dbReference type="ARBA" id="ARBA00022840"/>
    </source>
</evidence>
<feature type="domain" description="Poly A polymerase head" evidence="10">
    <location>
        <begin position="68"/>
        <end position="201"/>
    </location>
</feature>
<gene>
    <name evidence="7" type="primary">pcnB</name>
    <name evidence="13" type="ORF">SAMN05660875_10743</name>
</gene>
<comment type="catalytic activity">
    <reaction evidence="7">
        <text>RNA(n) + ATP = RNA(n)-3'-adenine ribonucleotide + diphosphate</text>
        <dbReference type="Rhea" id="RHEA:11332"/>
        <dbReference type="Rhea" id="RHEA-COMP:14527"/>
        <dbReference type="Rhea" id="RHEA-COMP:17347"/>
        <dbReference type="ChEBI" id="CHEBI:30616"/>
        <dbReference type="ChEBI" id="CHEBI:33019"/>
        <dbReference type="ChEBI" id="CHEBI:140395"/>
        <dbReference type="ChEBI" id="CHEBI:173115"/>
        <dbReference type="EC" id="2.7.7.19"/>
    </reaction>
</comment>
<feature type="domain" description="Polymerase A arginine-rich C-terminal" evidence="11">
    <location>
        <begin position="344"/>
        <end position="459"/>
    </location>
</feature>
<dbReference type="NCBIfam" id="TIGR01942">
    <property type="entry name" value="pcnB"/>
    <property type="match status" value="1"/>
</dbReference>
<evidence type="ECO:0000256" key="7">
    <source>
        <dbReference type="HAMAP-Rule" id="MF_00957"/>
    </source>
</evidence>
<dbReference type="Pfam" id="PF12627">
    <property type="entry name" value="PolyA_pol_RNAbd"/>
    <property type="match status" value="1"/>
</dbReference>
<evidence type="ECO:0000259" key="10">
    <source>
        <dbReference type="Pfam" id="PF01743"/>
    </source>
</evidence>
<dbReference type="EC" id="2.7.7.19" evidence="7"/>
<evidence type="ECO:0000256" key="3">
    <source>
        <dbReference type="ARBA" id="ARBA00022741"/>
    </source>
</evidence>
<feature type="region of interest" description="Disordered" evidence="9">
    <location>
        <begin position="441"/>
        <end position="476"/>
    </location>
</feature>
<keyword evidence="1 7" id="KW-0507">mRNA processing</keyword>
<comment type="similarity">
    <text evidence="7 8">Belongs to the tRNA nucleotidyltransferase/poly(A) polymerase family.</text>
</comment>
<keyword evidence="3 7" id="KW-0547">Nucleotide-binding</keyword>
<feature type="domain" description="tRNA nucleotidyltransferase/poly(A) polymerase RNA and SrmB- binding" evidence="12">
    <location>
        <begin position="228"/>
        <end position="289"/>
    </location>
</feature>
<dbReference type="PANTHER" id="PTHR43051:SF1">
    <property type="entry name" value="POLYNUCLEOTIDE ADENYLYLTRANSFERASE FAMILY PROTEIN"/>
    <property type="match status" value="1"/>
</dbReference>
<dbReference type="Pfam" id="PF12626">
    <property type="entry name" value="PolyA_pol_arg_C"/>
    <property type="match status" value="1"/>
</dbReference>
<evidence type="ECO:0000256" key="8">
    <source>
        <dbReference type="RuleBase" id="RU003953"/>
    </source>
</evidence>
<dbReference type="InterPro" id="IPR002646">
    <property type="entry name" value="PolA_pol_head_dom"/>
</dbReference>
<feature type="active site" evidence="7">
    <location>
        <position position="170"/>
    </location>
</feature>
<dbReference type="HAMAP" id="MF_00957">
    <property type="entry name" value="PolyA_pol"/>
    <property type="match status" value="1"/>
</dbReference>
<keyword evidence="2 7" id="KW-0808">Transferase</keyword>
<dbReference type="Proteomes" id="UP000182276">
    <property type="component" value="Unassembled WGS sequence"/>
</dbReference>
<feature type="compositionally biased region" description="Basic and acidic residues" evidence="9">
    <location>
        <begin position="441"/>
        <end position="453"/>
    </location>
</feature>
<comment type="caution">
    <text evidence="13">The sequence shown here is derived from an EMBL/GenBank/DDBJ whole genome shotgun (WGS) entry which is preliminary data.</text>
</comment>
<evidence type="ECO:0000256" key="1">
    <source>
        <dbReference type="ARBA" id="ARBA00022664"/>
    </source>
</evidence>
<evidence type="ECO:0000313" key="14">
    <source>
        <dbReference type="Proteomes" id="UP000182276"/>
    </source>
</evidence>
<dbReference type="SUPFAM" id="SSF81301">
    <property type="entry name" value="Nucleotidyltransferase"/>
    <property type="match status" value="1"/>
</dbReference>